<dbReference type="Pfam" id="PF01657">
    <property type="entry name" value="Stress-antifung"/>
    <property type="match status" value="2"/>
</dbReference>
<organism evidence="14 15">
    <name type="scientific">Morella rubra</name>
    <name type="common">Chinese bayberry</name>
    <dbReference type="NCBI Taxonomy" id="262757"/>
    <lineage>
        <taxon>Eukaryota</taxon>
        <taxon>Viridiplantae</taxon>
        <taxon>Streptophyta</taxon>
        <taxon>Embryophyta</taxon>
        <taxon>Tracheophyta</taxon>
        <taxon>Spermatophyta</taxon>
        <taxon>Magnoliopsida</taxon>
        <taxon>eudicotyledons</taxon>
        <taxon>Gunneridae</taxon>
        <taxon>Pentapetalae</taxon>
        <taxon>rosids</taxon>
        <taxon>fabids</taxon>
        <taxon>Fagales</taxon>
        <taxon>Myricaceae</taxon>
        <taxon>Morella</taxon>
    </lineage>
</organism>
<dbReference type="SUPFAM" id="SSF56112">
    <property type="entry name" value="Protein kinase-like (PK-like)"/>
    <property type="match status" value="1"/>
</dbReference>
<evidence type="ECO:0000256" key="3">
    <source>
        <dbReference type="ARBA" id="ARBA00022679"/>
    </source>
</evidence>
<evidence type="ECO:0000313" key="15">
    <source>
        <dbReference type="Proteomes" id="UP000516437"/>
    </source>
</evidence>
<evidence type="ECO:0000256" key="2">
    <source>
        <dbReference type="ARBA" id="ARBA00022527"/>
    </source>
</evidence>
<dbReference type="InterPro" id="IPR002902">
    <property type="entry name" value="GNK2"/>
</dbReference>
<evidence type="ECO:0000256" key="4">
    <source>
        <dbReference type="ARBA" id="ARBA00022692"/>
    </source>
</evidence>
<dbReference type="PROSITE" id="PS51473">
    <property type="entry name" value="GNK2"/>
    <property type="match status" value="2"/>
</dbReference>
<keyword evidence="15" id="KW-1185">Reference proteome</keyword>
<dbReference type="Pfam" id="PF07714">
    <property type="entry name" value="PK_Tyr_Ser-Thr"/>
    <property type="match status" value="1"/>
</dbReference>
<evidence type="ECO:0000256" key="1">
    <source>
        <dbReference type="ARBA" id="ARBA00004167"/>
    </source>
</evidence>
<evidence type="ECO:0000256" key="6">
    <source>
        <dbReference type="ARBA" id="ARBA00022737"/>
    </source>
</evidence>
<keyword evidence="11" id="KW-0472">Membrane</keyword>
<dbReference type="PANTHER" id="PTHR27002:SF679">
    <property type="entry name" value="CYSTEINE-RICH RECEPTOR-LIKE PROTEIN KINASE 10 ISOFORM X1"/>
    <property type="match status" value="1"/>
</dbReference>
<keyword evidence="8 14" id="KW-0418">Kinase</keyword>
<dbReference type="Gene3D" id="3.30.430.20">
    <property type="entry name" value="Gnk2 domain, C-X8-C-X2-C motif"/>
    <property type="match status" value="2"/>
</dbReference>
<dbReference type="Gene3D" id="1.10.510.10">
    <property type="entry name" value="Transferase(Phosphotransferase) domain 1"/>
    <property type="match status" value="1"/>
</dbReference>
<protein>
    <submittedName>
        <fullName evidence="14">Receptor-like serine/threonine-protein kinase SD1-7</fullName>
    </submittedName>
</protein>
<evidence type="ECO:0000259" key="13">
    <source>
        <dbReference type="PROSITE" id="PS51473"/>
    </source>
</evidence>
<dbReference type="GO" id="GO:0004674">
    <property type="term" value="F:protein serine/threonine kinase activity"/>
    <property type="evidence" value="ECO:0007669"/>
    <property type="project" value="UniProtKB-KW"/>
</dbReference>
<keyword evidence="12 14" id="KW-0675">Receptor</keyword>
<comment type="subcellular location">
    <subcellularLocation>
        <location evidence="1">Membrane</location>
        <topology evidence="1">Single-pass membrane protein</topology>
    </subcellularLocation>
</comment>
<dbReference type="Gene3D" id="3.30.200.20">
    <property type="entry name" value="Phosphorylase Kinase, domain 1"/>
    <property type="match status" value="1"/>
</dbReference>
<dbReference type="GO" id="GO:0005524">
    <property type="term" value="F:ATP binding"/>
    <property type="evidence" value="ECO:0007669"/>
    <property type="project" value="UniProtKB-KW"/>
</dbReference>
<dbReference type="AlphaFoldDB" id="A0A6A1UNI4"/>
<feature type="domain" description="Gnk2-homologous" evidence="13">
    <location>
        <begin position="54"/>
        <end position="160"/>
    </location>
</feature>
<keyword evidence="10" id="KW-1133">Transmembrane helix</keyword>
<dbReference type="EMBL" id="RXIC02000078">
    <property type="protein sequence ID" value="KAB1201327.1"/>
    <property type="molecule type" value="Genomic_DNA"/>
</dbReference>
<gene>
    <name evidence="14" type="ORF">CJ030_MR0G004302</name>
</gene>
<proteinExistence type="predicted"/>
<comment type="caution">
    <text evidence="14">The sequence shown here is derived from an EMBL/GenBank/DDBJ whole genome shotgun (WGS) entry which is preliminary data.</text>
</comment>
<dbReference type="PANTHER" id="PTHR27002">
    <property type="entry name" value="RECEPTOR-LIKE SERINE/THREONINE-PROTEIN KINASE SD1-8"/>
    <property type="match status" value="1"/>
</dbReference>
<evidence type="ECO:0000256" key="8">
    <source>
        <dbReference type="ARBA" id="ARBA00022777"/>
    </source>
</evidence>
<dbReference type="CDD" id="cd23509">
    <property type="entry name" value="Gnk2-like"/>
    <property type="match status" value="2"/>
</dbReference>
<evidence type="ECO:0000256" key="12">
    <source>
        <dbReference type="ARBA" id="ARBA00023170"/>
    </source>
</evidence>
<keyword evidence="9" id="KW-0067">ATP-binding</keyword>
<dbReference type="FunFam" id="3.30.430.20:FF:000002">
    <property type="entry name" value="Cysteine-rich receptor-like protein kinase 10"/>
    <property type="match status" value="1"/>
</dbReference>
<dbReference type="Proteomes" id="UP000516437">
    <property type="component" value="Unassembled WGS sequence"/>
</dbReference>
<dbReference type="InterPro" id="IPR011009">
    <property type="entry name" value="Kinase-like_dom_sf"/>
</dbReference>
<dbReference type="OrthoDB" id="1923309at2759"/>
<name>A0A6A1UNI4_9ROSI</name>
<sequence>MCLNYITDESCRDCVKTALQDILKLCPNSREAAVWEEDCQLRYSNQNFFGKLNTAENIGLDNAQDVSQPEQFKSVVKETLNNLTLKAAFNLSTDMHATGEAAFDGKTIYALLQCTRDLSPDGCNSCLQIAITNILTCCYFSVGARLLSRSCFLRYELYNFYGGVSKSPSSTNAQGGRKKEIIAQQATIGDSCIIEFHPHSFRGRNDLKAPDFPYIDLVSLQVATNNFSDSNKLGQGGFGPVYKGIMSDGKEVAVKRFSYCSEQGSEEFTNGPTENEASTQKSCQASGFLLRPRGKDTDFGMARIFEGSEGVANTAKIVGTYGYMGPEYAMEGLYSIKSDVFSFGVLSIEIITGIRNAGFHRSKLAPSLLAYAWKLWNEGSALELMDPLLLESSRRPEEFLRYLHIGLLCVQEDANDRPTMSSVVVMSKSETTTLSQPRRPALSGEIHRSRRSLCQRLIDFQHQAKVIKLR</sequence>
<dbReference type="InterPro" id="IPR038408">
    <property type="entry name" value="GNK2_sf"/>
</dbReference>
<reference evidence="14 15" key="1">
    <citation type="journal article" date="2019" name="Plant Biotechnol. J.">
        <title>The red bayberry genome and genetic basis of sex determination.</title>
        <authorList>
            <person name="Jia H.M."/>
            <person name="Jia H.J."/>
            <person name="Cai Q.L."/>
            <person name="Wang Y."/>
            <person name="Zhao H.B."/>
            <person name="Yang W.F."/>
            <person name="Wang G.Y."/>
            <person name="Li Y.H."/>
            <person name="Zhan D.L."/>
            <person name="Shen Y.T."/>
            <person name="Niu Q.F."/>
            <person name="Chang L."/>
            <person name="Qiu J."/>
            <person name="Zhao L."/>
            <person name="Xie H.B."/>
            <person name="Fu W.Y."/>
            <person name="Jin J."/>
            <person name="Li X.W."/>
            <person name="Jiao Y."/>
            <person name="Zhou C.C."/>
            <person name="Tu T."/>
            <person name="Chai C.Y."/>
            <person name="Gao J.L."/>
            <person name="Fan L.J."/>
            <person name="van de Weg E."/>
            <person name="Wang J.Y."/>
            <person name="Gao Z.S."/>
        </authorList>
    </citation>
    <scope>NUCLEOTIDE SEQUENCE [LARGE SCALE GENOMIC DNA]</scope>
    <source>
        <tissue evidence="14">Leaves</tissue>
    </source>
</reference>
<evidence type="ECO:0000313" key="14">
    <source>
        <dbReference type="EMBL" id="KAB1201327.1"/>
    </source>
</evidence>
<evidence type="ECO:0000256" key="5">
    <source>
        <dbReference type="ARBA" id="ARBA00022729"/>
    </source>
</evidence>
<evidence type="ECO:0000256" key="7">
    <source>
        <dbReference type="ARBA" id="ARBA00022741"/>
    </source>
</evidence>
<keyword evidence="4" id="KW-0812">Transmembrane</keyword>
<accession>A0A6A1UNI4</accession>
<keyword evidence="7" id="KW-0547">Nucleotide-binding</keyword>
<dbReference type="FunFam" id="1.10.510.10:FF:001722">
    <property type="entry name" value="G-type lectin S-receptor-like serine/threonine-protein kinase B120"/>
    <property type="match status" value="1"/>
</dbReference>
<evidence type="ECO:0000256" key="9">
    <source>
        <dbReference type="ARBA" id="ARBA00022840"/>
    </source>
</evidence>
<keyword evidence="6" id="KW-0677">Repeat</keyword>
<dbReference type="InterPro" id="IPR001245">
    <property type="entry name" value="Ser-Thr/Tyr_kinase_cat_dom"/>
</dbReference>
<keyword evidence="5" id="KW-0732">Signal</keyword>
<evidence type="ECO:0000256" key="11">
    <source>
        <dbReference type="ARBA" id="ARBA00023136"/>
    </source>
</evidence>
<feature type="domain" description="Gnk2-homologous" evidence="13">
    <location>
        <begin position="1"/>
        <end position="48"/>
    </location>
</feature>
<dbReference type="GO" id="GO:0005886">
    <property type="term" value="C:plasma membrane"/>
    <property type="evidence" value="ECO:0007669"/>
    <property type="project" value="TreeGrafter"/>
</dbReference>
<keyword evidence="3" id="KW-0808">Transferase</keyword>
<evidence type="ECO:0000256" key="10">
    <source>
        <dbReference type="ARBA" id="ARBA00022989"/>
    </source>
</evidence>
<keyword evidence="2" id="KW-0723">Serine/threonine-protein kinase</keyword>